<comment type="similarity">
    <text evidence="2 3">Belongs to the small heat shock protein (HSP20) family.</text>
</comment>
<comment type="caution">
    <text evidence="6">The sequence shown here is derived from an EMBL/GenBank/DDBJ whole genome shotgun (WGS) entry which is preliminary data.</text>
</comment>
<reference evidence="6" key="2">
    <citation type="submission" date="2023-05" db="EMBL/GenBank/DDBJ databases">
        <authorList>
            <consortium name="Lawrence Berkeley National Laboratory"/>
            <person name="Steindorff A."/>
            <person name="Hensen N."/>
            <person name="Bonometti L."/>
            <person name="Westerberg I."/>
            <person name="Brannstrom I.O."/>
            <person name="Guillou S."/>
            <person name="Cros-Aarteil S."/>
            <person name="Calhoun S."/>
            <person name="Haridas S."/>
            <person name="Kuo A."/>
            <person name="Mondo S."/>
            <person name="Pangilinan J."/>
            <person name="Riley R."/>
            <person name="Labutti K."/>
            <person name="Andreopoulos B."/>
            <person name="Lipzen A."/>
            <person name="Chen C."/>
            <person name="Yanf M."/>
            <person name="Daum C."/>
            <person name="Ng V."/>
            <person name="Clum A."/>
            <person name="Ohm R."/>
            <person name="Martin F."/>
            <person name="Silar P."/>
            <person name="Natvig D."/>
            <person name="Lalanne C."/>
            <person name="Gautier V."/>
            <person name="Ament-Velasquez S.L."/>
            <person name="Kruys A."/>
            <person name="Hutchinson M.I."/>
            <person name="Powell A.J."/>
            <person name="Barry K."/>
            <person name="Miller A.N."/>
            <person name="Grigoriev I.V."/>
            <person name="Debuchy R."/>
            <person name="Gladieux P."/>
            <person name="Thoren M.H."/>
            <person name="Johannesson H."/>
        </authorList>
    </citation>
    <scope>NUCLEOTIDE SEQUENCE</scope>
    <source>
        <strain evidence="6">PSN293</strain>
    </source>
</reference>
<feature type="compositionally biased region" description="Polar residues" evidence="4">
    <location>
        <begin position="146"/>
        <end position="160"/>
    </location>
</feature>
<evidence type="ECO:0000256" key="3">
    <source>
        <dbReference type="RuleBase" id="RU003616"/>
    </source>
</evidence>
<feature type="compositionally biased region" description="Basic and acidic residues" evidence="4">
    <location>
        <begin position="111"/>
        <end position="125"/>
    </location>
</feature>
<dbReference type="InterPro" id="IPR002068">
    <property type="entry name" value="A-crystallin/Hsp20_dom"/>
</dbReference>
<dbReference type="AlphaFoldDB" id="A0AAN7BCC8"/>
<evidence type="ECO:0000313" key="7">
    <source>
        <dbReference type="Proteomes" id="UP001301769"/>
    </source>
</evidence>
<evidence type="ECO:0000259" key="5">
    <source>
        <dbReference type="PROSITE" id="PS01031"/>
    </source>
</evidence>
<dbReference type="Pfam" id="PF00011">
    <property type="entry name" value="HSP20"/>
    <property type="match status" value="1"/>
</dbReference>
<protein>
    <submittedName>
        <fullName evidence="6">30 kDa heat shock protein</fullName>
    </submittedName>
</protein>
<dbReference type="EMBL" id="MU858076">
    <property type="protein sequence ID" value="KAK4215785.1"/>
    <property type="molecule type" value="Genomic_DNA"/>
</dbReference>
<evidence type="ECO:0000256" key="4">
    <source>
        <dbReference type="SAM" id="MobiDB-lite"/>
    </source>
</evidence>
<organism evidence="6 7">
    <name type="scientific">Rhypophila decipiens</name>
    <dbReference type="NCBI Taxonomy" id="261697"/>
    <lineage>
        <taxon>Eukaryota</taxon>
        <taxon>Fungi</taxon>
        <taxon>Dikarya</taxon>
        <taxon>Ascomycota</taxon>
        <taxon>Pezizomycotina</taxon>
        <taxon>Sordariomycetes</taxon>
        <taxon>Sordariomycetidae</taxon>
        <taxon>Sordariales</taxon>
        <taxon>Naviculisporaceae</taxon>
        <taxon>Rhypophila</taxon>
    </lineage>
</organism>
<dbReference type="PANTHER" id="PTHR11527">
    <property type="entry name" value="HEAT-SHOCK PROTEIN 20 FAMILY MEMBER"/>
    <property type="match status" value="1"/>
</dbReference>
<keyword evidence="7" id="KW-1185">Reference proteome</keyword>
<feature type="domain" description="SHSP" evidence="5">
    <location>
        <begin position="51"/>
        <end position="241"/>
    </location>
</feature>
<name>A0AAN7BCC8_9PEZI</name>
<feature type="compositionally biased region" description="Basic and acidic residues" evidence="4">
    <location>
        <begin position="168"/>
        <end position="181"/>
    </location>
</feature>
<reference evidence="6" key="1">
    <citation type="journal article" date="2023" name="Mol. Phylogenet. Evol.">
        <title>Genome-scale phylogeny and comparative genomics of the fungal order Sordariales.</title>
        <authorList>
            <person name="Hensen N."/>
            <person name="Bonometti L."/>
            <person name="Westerberg I."/>
            <person name="Brannstrom I.O."/>
            <person name="Guillou S."/>
            <person name="Cros-Aarteil S."/>
            <person name="Calhoun S."/>
            <person name="Haridas S."/>
            <person name="Kuo A."/>
            <person name="Mondo S."/>
            <person name="Pangilinan J."/>
            <person name="Riley R."/>
            <person name="LaButti K."/>
            <person name="Andreopoulos B."/>
            <person name="Lipzen A."/>
            <person name="Chen C."/>
            <person name="Yan M."/>
            <person name="Daum C."/>
            <person name="Ng V."/>
            <person name="Clum A."/>
            <person name="Steindorff A."/>
            <person name="Ohm R.A."/>
            <person name="Martin F."/>
            <person name="Silar P."/>
            <person name="Natvig D.O."/>
            <person name="Lalanne C."/>
            <person name="Gautier V."/>
            <person name="Ament-Velasquez S.L."/>
            <person name="Kruys A."/>
            <person name="Hutchinson M.I."/>
            <person name="Powell A.J."/>
            <person name="Barry K."/>
            <person name="Miller A.N."/>
            <person name="Grigoriev I.V."/>
            <person name="Debuchy R."/>
            <person name="Gladieux P."/>
            <person name="Hiltunen Thoren M."/>
            <person name="Johannesson H."/>
        </authorList>
    </citation>
    <scope>NUCLEOTIDE SEQUENCE</scope>
    <source>
        <strain evidence="6">PSN293</strain>
    </source>
</reference>
<evidence type="ECO:0000256" key="1">
    <source>
        <dbReference type="ARBA" id="ARBA00023016"/>
    </source>
</evidence>
<evidence type="ECO:0000256" key="2">
    <source>
        <dbReference type="PROSITE-ProRule" id="PRU00285"/>
    </source>
</evidence>
<sequence length="241" mass="27411">MMSLFSSPFYAPQTHEPSLIPLFRLLDDFEHYAQDQQVVQPETKKSRRSSTRIPTFKPKFDVHETENSYELHGELAGIARENLNIEFTEPRTIQISGRIERTKEQQPIIEEQQHPEVTEADKTDNNKNNNNHHATVEDDPEEETASNKSWTTVGSPNPETTAEPAKTQVEKARKEVATSKKNDNAGGKIWLWERSVGEFSRTFTFPRDVEHDGVSASLNNGVLSVTVPKRAVHQPRRIAVL</sequence>
<keyword evidence="1 6" id="KW-0346">Stress response</keyword>
<dbReference type="SUPFAM" id="SSF49764">
    <property type="entry name" value="HSP20-like chaperones"/>
    <property type="match status" value="1"/>
</dbReference>
<dbReference type="InterPro" id="IPR031107">
    <property type="entry name" value="Small_HSP"/>
</dbReference>
<proteinExistence type="inferred from homology"/>
<dbReference type="Proteomes" id="UP001301769">
    <property type="component" value="Unassembled WGS sequence"/>
</dbReference>
<accession>A0AAN7BCC8</accession>
<dbReference type="PROSITE" id="PS01031">
    <property type="entry name" value="SHSP"/>
    <property type="match status" value="1"/>
</dbReference>
<evidence type="ECO:0000313" key="6">
    <source>
        <dbReference type="EMBL" id="KAK4215785.1"/>
    </source>
</evidence>
<dbReference type="CDD" id="cd06464">
    <property type="entry name" value="ACD_sHsps-like"/>
    <property type="match status" value="1"/>
</dbReference>
<feature type="region of interest" description="Disordered" evidence="4">
    <location>
        <begin position="96"/>
        <end position="181"/>
    </location>
</feature>
<dbReference type="InterPro" id="IPR008978">
    <property type="entry name" value="HSP20-like_chaperone"/>
</dbReference>
<gene>
    <name evidence="6" type="ORF">QBC37DRAFT_418542</name>
</gene>
<dbReference type="Gene3D" id="2.60.40.790">
    <property type="match status" value="1"/>
</dbReference>